<reference evidence="2 3" key="2">
    <citation type="submission" date="2020-05" db="EMBL/GenBank/DDBJ databases">
        <authorList>
            <person name="Khan S.A."/>
            <person name="Jeon C.O."/>
            <person name="Chun B.H."/>
        </authorList>
    </citation>
    <scope>NUCLEOTIDE SEQUENCE [LARGE SCALE GENOMIC DNA]</scope>
    <source>
        <strain evidence="2 3">H242</strain>
    </source>
</reference>
<organism evidence="2 3">
    <name type="scientific">Ramlibacter terrae</name>
    <dbReference type="NCBI Taxonomy" id="2732511"/>
    <lineage>
        <taxon>Bacteria</taxon>
        <taxon>Pseudomonadati</taxon>
        <taxon>Pseudomonadota</taxon>
        <taxon>Betaproteobacteria</taxon>
        <taxon>Burkholderiales</taxon>
        <taxon>Comamonadaceae</taxon>
        <taxon>Ramlibacter</taxon>
    </lineage>
</organism>
<evidence type="ECO:0000313" key="3">
    <source>
        <dbReference type="Proteomes" id="UP000500826"/>
    </source>
</evidence>
<evidence type="ECO:0000256" key="1">
    <source>
        <dbReference type="SAM" id="MobiDB-lite"/>
    </source>
</evidence>
<feature type="compositionally biased region" description="Low complexity" evidence="1">
    <location>
        <begin position="34"/>
        <end position="46"/>
    </location>
</feature>
<evidence type="ECO:0000313" key="2">
    <source>
        <dbReference type="EMBL" id="QJW83868.1"/>
    </source>
</evidence>
<feature type="compositionally biased region" description="Basic and acidic residues" evidence="1">
    <location>
        <begin position="15"/>
        <end position="33"/>
    </location>
</feature>
<proteinExistence type="predicted"/>
<gene>
    <name evidence="2" type="ORF">HK414_07260</name>
</gene>
<reference evidence="2 3" key="1">
    <citation type="submission" date="2020-05" db="EMBL/GenBank/DDBJ databases">
        <title>Ramlibacter rhizophilus sp. nov., isolated from rhizosphere soil of national flower Mugunghwa from South Korea.</title>
        <authorList>
            <person name="Zheng-Fei Y."/>
            <person name="Huan T."/>
        </authorList>
    </citation>
    <scope>NUCLEOTIDE SEQUENCE [LARGE SCALE GENOMIC DNA]</scope>
    <source>
        <strain evidence="2 3">H242</strain>
    </source>
</reference>
<dbReference type="EMBL" id="CP053418">
    <property type="protein sequence ID" value="QJW83868.1"/>
    <property type="molecule type" value="Genomic_DNA"/>
</dbReference>
<keyword evidence="3" id="KW-1185">Reference proteome</keyword>
<feature type="region of interest" description="Disordered" evidence="1">
    <location>
        <begin position="1"/>
        <end position="46"/>
    </location>
</feature>
<sequence length="46" mass="5065">MEDDAVALQDANEGLEARVRERTSELEASREEALAAARPRLPSSRP</sequence>
<protein>
    <submittedName>
        <fullName evidence="2">Uncharacterized protein</fullName>
    </submittedName>
</protein>
<name>A0ABX6P1C9_9BURK</name>
<accession>A0ABX6P1C9</accession>
<dbReference type="Proteomes" id="UP000500826">
    <property type="component" value="Chromosome"/>
</dbReference>